<reference evidence="10 11" key="1">
    <citation type="submission" date="2023-07" db="EMBL/GenBank/DDBJ databases">
        <title>Sorghum-associated microbial communities from plants grown in Nebraska, USA.</title>
        <authorList>
            <person name="Schachtman D."/>
        </authorList>
    </citation>
    <scope>NUCLEOTIDE SEQUENCE [LARGE SCALE GENOMIC DNA]</scope>
    <source>
        <strain evidence="10 11">584</strain>
    </source>
</reference>
<dbReference type="Gene3D" id="1.10.3720.10">
    <property type="entry name" value="MetI-like"/>
    <property type="match status" value="1"/>
</dbReference>
<proteinExistence type="inferred from homology"/>
<feature type="transmembrane region" description="Helical" evidence="8">
    <location>
        <begin position="167"/>
        <end position="187"/>
    </location>
</feature>
<evidence type="ECO:0000256" key="6">
    <source>
        <dbReference type="ARBA" id="ARBA00022989"/>
    </source>
</evidence>
<name>A0ABU1JJA6_9PROT</name>
<comment type="similarity">
    <text evidence="2">Belongs to the binding-protein-dependent transport system permease family. CysTW subfamily.</text>
</comment>
<dbReference type="InterPro" id="IPR035906">
    <property type="entry name" value="MetI-like_sf"/>
</dbReference>
<feature type="transmembrane region" description="Helical" evidence="8">
    <location>
        <begin position="265"/>
        <end position="291"/>
    </location>
</feature>
<protein>
    <submittedName>
        <fullName evidence="10">Spermidine/putrescine transport system permease protein</fullName>
    </submittedName>
</protein>
<feature type="transmembrane region" description="Helical" evidence="8">
    <location>
        <begin position="116"/>
        <end position="140"/>
    </location>
</feature>
<evidence type="ECO:0000256" key="7">
    <source>
        <dbReference type="ARBA" id="ARBA00023136"/>
    </source>
</evidence>
<evidence type="ECO:0000256" key="4">
    <source>
        <dbReference type="ARBA" id="ARBA00022475"/>
    </source>
</evidence>
<feature type="transmembrane region" description="Helical" evidence="8">
    <location>
        <begin position="29"/>
        <end position="53"/>
    </location>
</feature>
<gene>
    <name evidence="10" type="ORF">E9232_000139</name>
</gene>
<keyword evidence="7 8" id="KW-0472">Membrane</keyword>
<dbReference type="SUPFAM" id="SSF161098">
    <property type="entry name" value="MetI-like"/>
    <property type="match status" value="1"/>
</dbReference>
<dbReference type="CDD" id="cd06261">
    <property type="entry name" value="TM_PBP2"/>
    <property type="match status" value="1"/>
</dbReference>
<feature type="domain" description="ABC transmembrane type-1" evidence="9">
    <location>
        <begin position="82"/>
        <end position="288"/>
    </location>
</feature>
<dbReference type="Pfam" id="PF00528">
    <property type="entry name" value="BPD_transp_1"/>
    <property type="match status" value="1"/>
</dbReference>
<evidence type="ECO:0000256" key="8">
    <source>
        <dbReference type="RuleBase" id="RU363032"/>
    </source>
</evidence>
<keyword evidence="4" id="KW-1003">Cell membrane</keyword>
<evidence type="ECO:0000259" key="9">
    <source>
        <dbReference type="PROSITE" id="PS50928"/>
    </source>
</evidence>
<dbReference type="PANTHER" id="PTHR42929:SF1">
    <property type="entry name" value="INNER MEMBRANE ABC TRANSPORTER PERMEASE PROTEIN YDCU-RELATED"/>
    <property type="match status" value="1"/>
</dbReference>
<accession>A0ABU1JJA6</accession>
<evidence type="ECO:0000256" key="2">
    <source>
        <dbReference type="ARBA" id="ARBA00007069"/>
    </source>
</evidence>
<feature type="transmembrane region" description="Helical" evidence="8">
    <location>
        <begin position="81"/>
        <end position="104"/>
    </location>
</feature>
<evidence type="ECO:0000256" key="3">
    <source>
        <dbReference type="ARBA" id="ARBA00022448"/>
    </source>
</evidence>
<comment type="caution">
    <text evidence="10">The sequence shown here is derived from an EMBL/GenBank/DDBJ whole genome shotgun (WGS) entry which is preliminary data.</text>
</comment>
<keyword evidence="11" id="KW-1185">Reference proteome</keyword>
<keyword evidence="6 8" id="KW-1133">Transmembrane helix</keyword>
<keyword evidence="3 8" id="KW-0813">Transport</keyword>
<feature type="transmembrane region" description="Helical" evidence="8">
    <location>
        <begin position="223"/>
        <end position="245"/>
    </location>
</feature>
<comment type="subcellular location">
    <subcellularLocation>
        <location evidence="1 8">Cell membrane</location>
        <topology evidence="1 8">Multi-pass membrane protein</topology>
    </subcellularLocation>
</comment>
<dbReference type="PROSITE" id="PS50928">
    <property type="entry name" value="ABC_TM1"/>
    <property type="match status" value="1"/>
</dbReference>
<organism evidence="10 11">
    <name type="scientific">Inquilinus ginsengisoli</name>
    <dbReference type="NCBI Taxonomy" id="363840"/>
    <lineage>
        <taxon>Bacteria</taxon>
        <taxon>Pseudomonadati</taxon>
        <taxon>Pseudomonadota</taxon>
        <taxon>Alphaproteobacteria</taxon>
        <taxon>Rhodospirillales</taxon>
        <taxon>Rhodospirillaceae</taxon>
        <taxon>Inquilinus</taxon>
    </lineage>
</organism>
<evidence type="ECO:0000256" key="5">
    <source>
        <dbReference type="ARBA" id="ARBA00022692"/>
    </source>
</evidence>
<evidence type="ECO:0000313" key="10">
    <source>
        <dbReference type="EMBL" id="MDR6287640.1"/>
    </source>
</evidence>
<sequence length="301" mass="32506">MTAPAMTTASAAPATTHNAPHGLVARLPALWPAAMLCVFFLVPFLIMVAFSFYHRVEGGLYEPAFELDNYARFWTPLFTRVLGFSLMICGLAAVVCVVAAVPFTWCLSRTPRRAQVAWLVCILSILSLSEVIMGFAWSILLSRSAGLSNLLVTLGILDTPEAWTPSFGALLMGLCFIGFPYSVLMLYPAVNRLDPEITEAARTLGASPLRGFFTVVIPSLRQAILATAILVFVFTLGCYVLPQVLGKPEHWTLSVLITDQAIYQSNIPFAAALAVFLVLVSLALIGLTLLLGQGRKPAGGR</sequence>
<dbReference type="PANTHER" id="PTHR42929">
    <property type="entry name" value="INNER MEMBRANE ABC TRANSPORTER PERMEASE PROTEIN YDCU-RELATED-RELATED"/>
    <property type="match status" value="1"/>
</dbReference>
<evidence type="ECO:0000256" key="1">
    <source>
        <dbReference type="ARBA" id="ARBA00004651"/>
    </source>
</evidence>
<dbReference type="EMBL" id="JAVDPW010000001">
    <property type="protein sequence ID" value="MDR6287640.1"/>
    <property type="molecule type" value="Genomic_DNA"/>
</dbReference>
<dbReference type="Proteomes" id="UP001262410">
    <property type="component" value="Unassembled WGS sequence"/>
</dbReference>
<keyword evidence="5 8" id="KW-0812">Transmembrane</keyword>
<dbReference type="RefSeq" id="WP_309791498.1">
    <property type="nucleotide sequence ID" value="NZ_JAVDPW010000001.1"/>
</dbReference>
<evidence type="ECO:0000313" key="11">
    <source>
        <dbReference type="Proteomes" id="UP001262410"/>
    </source>
</evidence>
<dbReference type="InterPro" id="IPR000515">
    <property type="entry name" value="MetI-like"/>
</dbReference>